<dbReference type="Pfam" id="PF00107">
    <property type="entry name" value="ADH_zinc_N"/>
    <property type="match status" value="1"/>
</dbReference>
<evidence type="ECO:0000259" key="7">
    <source>
        <dbReference type="Pfam" id="PF08240"/>
    </source>
</evidence>
<evidence type="ECO:0000313" key="9">
    <source>
        <dbReference type="Proteomes" id="UP000322873"/>
    </source>
</evidence>
<accession>A0A5M9JQ01</accession>
<dbReference type="GO" id="GO:0005737">
    <property type="term" value="C:cytoplasm"/>
    <property type="evidence" value="ECO:0007669"/>
    <property type="project" value="TreeGrafter"/>
</dbReference>
<evidence type="ECO:0000256" key="4">
    <source>
        <dbReference type="ARBA" id="ARBA00022833"/>
    </source>
</evidence>
<evidence type="ECO:0000259" key="6">
    <source>
        <dbReference type="Pfam" id="PF00107"/>
    </source>
</evidence>
<dbReference type="EMBL" id="VICG01000007">
    <property type="protein sequence ID" value="KAA8570099.1"/>
    <property type="molecule type" value="Genomic_DNA"/>
</dbReference>
<keyword evidence="4" id="KW-0862">Zinc</keyword>
<comment type="caution">
    <text evidence="8">The sequence shown here is derived from an EMBL/GenBank/DDBJ whole genome shotgun (WGS) entry which is preliminary data.</text>
</comment>
<dbReference type="GO" id="GO:0004022">
    <property type="term" value="F:alcohol dehydrogenase (NAD+) activity"/>
    <property type="evidence" value="ECO:0007669"/>
    <property type="project" value="TreeGrafter"/>
</dbReference>
<keyword evidence="9" id="KW-1185">Reference proteome</keyword>
<dbReference type="SUPFAM" id="SSF50129">
    <property type="entry name" value="GroES-like"/>
    <property type="match status" value="1"/>
</dbReference>
<evidence type="ECO:0008006" key="10">
    <source>
        <dbReference type="Google" id="ProtNLM"/>
    </source>
</evidence>
<dbReference type="CDD" id="cd05188">
    <property type="entry name" value="MDR"/>
    <property type="match status" value="1"/>
</dbReference>
<gene>
    <name evidence="8" type="ORF">EYC84_002432</name>
</gene>
<dbReference type="InterPro" id="IPR011032">
    <property type="entry name" value="GroES-like_sf"/>
</dbReference>
<dbReference type="InterPro" id="IPR013149">
    <property type="entry name" value="ADH-like_C"/>
</dbReference>
<name>A0A5M9JQ01_MONFR</name>
<reference evidence="8 9" key="1">
    <citation type="submission" date="2019-06" db="EMBL/GenBank/DDBJ databases">
        <title>Genome Sequence of the Brown Rot Fungal Pathogen Monilinia fructicola.</title>
        <authorList>
            <person name="De Miccolis Angelini R.M."/>
            <person name="Landi L."/>
            <person name="Abate D."/>
            <person name="Pollastro S."/>
            <person name="Romanazzi G."/>
            <person name="Faretra F."/>
        </authorList>
    </citation>
    <scope>NUCLEOTIDE SEQUENCE [LARGE SCALE GENOMIC DNA]</scope>
    <source>
        <strain evidence="8 9">Mfrc123</strain>
    </source>
</reference>
<dbReference type="PANTHER" id="PTHR42940:SF8">
    <property type="entry name" value="VACUOLAR PROTEIN SORTING-ASSOCIATED PROTEIN 11"/>
    <property type="match status" value="1"/>
</dbReference>
<evidence type="ECO:0000313" key="8">
    <source>
        <dbReference type="EMBL" id="KAA8570099.1"/>
    </source>
</evidence>
<sequence>MSNQRALVLNSKAEPLSLETVPIPTAGPGSVVVRILGTSVLPYLRSILDGSLPYPMALPIIPGGSSIGRVESAGPDTVSLEPGQLVYCDITVRARDNPDMAILMGLHGGPSMKLMLGEWRNGTFAEYAKFPTENVFALDESILCGKFGYNTDDLCAISSSLVPFGGLSDINLLPGETVIVAPATGRFGGSAVMVALAMGATVVACGRNEDALTAFRKTYGHTEKLATVVLTGKLETDTQAMVAASGNGGKGADAYIDFSPNAAANSTHIAAAMAALKPFGRAAFMGGIFGNIQINYISLMMKSLRIQGRFMYDREMVVRMIKMIEKGNLKMGGDAGVRTIGKYGLDRIDEAMEIAKNETGWGRQVLLIP</sequence>
<dbReference type="Proteomes" id="UP000322873">
    <property type="component" value="Unassembled WGS sequence"/>
</dbReference>
<evidence type="ECO:0000256" key="2">
    <source>
        <dbReference type="ARBA" id="ARBA00008072"/>
    </source>
</evidence>
<dbReference type="PANTHER" id="PTHR42940">
    <property type="entry name" value="ALCOHOL DEHYDROGENASE 1-RELATED"/>
    <property type="match status" value="1"/>
</dbReference>
<comment type="cofactor">
    <cofactor evidence="1">
        <name>Zn(2+)</name>
        <dbReference type="ChEBI" id="CHEBI:29105"/>
    </cofactor>
</comment>
<dbReference type="SUPFAM" id="SSF51735">
    <property type="entry name" value="NAD(P)-binding Rossmann-fold domains"/>
    <property type="match status" value="1"/>
</dbReference>
<proteinExistence type="inferred from homology"/>
<keyword evidence="3" id="KW-0479">Metal-binding</keyword>
<dbReference type="OrthoDB" id="5407715at2759"/>
<feature type="domain" description="Alcohol dehydrogenase-like N-terminal" evidence="7">
    <location>
        <begin position="27"/>
        <end position="138"/>
    </location>
</feature>
<protein>
    <recommendedName>
        <fullName evidence="10">Alcohol dehydrogenase-like C-terminal domain-containing protein</fullName>
    </recommendedName>
</protein>
<dbReference type="AlphaFoldDB" id="A0A5M9JQ01"/>
<keyword evidence="5" id="KW-0560">Oxidoreductase</keyword>
<evidence type="ECO:0000256" key="3">
    <source>
        <dbReference type="ARBA" id="ARBA00022723"/>
    </source>
</evidence>
<organism evidence="8 9">
    <name type="scientific">Monilinia fructicola</name>
    <name type="common">Brown rot fungus</name>
    <name type="synonym">Ciboria fructicola</name>
    <dbReference type="NCBI Taxonomy" id="38448"/>
    <lineage>
        <taxon>Eukaryota</taxon>
        <taxon>Fungi</taxon>
        <taxon>Dikarya</taxon>
        <taxon>Ascomycota</taxon>
        <taxon>Pezizomycotina</taxon>
        <taxon>Leotiomycetes</taxon>
        <taxon>Helotiales</taxon>
        <taxon>Sclerotiniaceae</taxon>
        <taxon>Monilinia</taxon>
    </lineage>
</organism>
<dbReference type="InterPro" id="IPR013154">
    <property type="entry name" value="ADH-like_N"/>
</dbReference>
<evidence type="ECO:0000256" key="1">
    <source>
        <dbReference type="ARBA" id="ARBA00001947"/>
    </source>
</evidence>
<evidence type="ECO:0000256" key="5">
    <source>
        <dbReference type="ARBA" id="ARBA00023002"/>
    </source>
</evidence>
<feature type="domain" description="Alcohol dehydrogenase-like C-terminal" evidence="6">
    <location>
        <begin position="188"/>
        <end position="325"/>
    </location>
</feature>
<dbReference type="GO" id="GO:0046872">
    <property type="term" value="F:metal ion binding"/>
    <property type="evidence" value="ECO:0007669"/>
    <property type="project" value="UniProtKB-KW"/>
</dbReference>
<dbReference type="VEuPathDB" id="FungiDB:MFRU_005g02410"/>
<dbReference type="Gene3D" id="3.90.180.10">
    <property type="entry name" value="Medium-chain alcohol dehydrogenases, catalytic domain"/>
    <property type="match status" value="1"/>
</dbReference>
<dbReference type="Gene3D" id="3.40.50.720">
    <property type="entry name" value="NAD(P)-binding Rossmann-like Domain"/>
    <property type="match status" value="1"/>
</dbReference>
<comment type="similarity">
    <text evidence="2">Belongs to the zinc-containing alcohol dehydrogenase family.</text>
</comment>
<dbReference type="InterPro" id="IPR036291">
    <property type="entry name" value="NAD(P)-bd_dom_sf"/>
</dbReference>
<dbReference type="Pfam" id="PF08240">
    <property type="entry name" value="ADH_N"/>
    <property type="match status" value="1"/>
</dbReference>